<gene>
    <name evidence="1" type="ORF">QR685DRAFT_443889</name>
</gene>
<reference evidence="1 2" key="1">
    <citation type="submission" date="2023-09" db="EMBL/GenBank/DDBJ databases">
        <title>Multi-omics analysis of a traditional fermented food reveals byproduct-associated fungal strains for waste-to-food upcycling.</title>
        <authorList>
            <consortium name="Lawrence Berkeley National Laboratory"/>
            <person name="Rekdal V.M."/>
            <person name="Villalobos-Escobedo J.M."/>
            <person name="Rodriguez-Valeron N."/>
            <person name="Garcia M.O."/>
            <person name="Vasquez D.P."/>
            <person name="Damayanti I."/>
            <person name="Sorensen P.M."/>
            <person name="Baidoo E.E."/>
            <person name="De Carvalho A.C."/>
            <person name="Riley R."/>
            <person name="Lipzen A."/>
            <person name="He G."/>
            <person name="Yan M."/>
            <person name="Haridas S."/>
            <person name="Daum C."/>
            <person name="Yoshinaga Y."/>
            <person name="Ng V."/>
            <person name="Grigoriev I.V."/>
            <person name="Munk R."/>
            <person name="Nuraida L."/>
            <person name="Wijaya C.H."/>
            <person name="Morales P.-C."/>
            <person name="Keasling J.D."/>
        </authorList>
    </citation>
    <scope>NUCLEOTIDE SEQUENCE [LARGE SCALE GENOMIC DNA]</scope>
    <source>
        <strain evidence="1 2">FGSC 2613</strain>
    </source>
</reference>
<organism evidence="1 2">
    <name type="scientific">Neurospora intermedia</name>
    <dbReference type="NCBI Taxonomy" id="5142"/>
    <lineage>
        <taxon>Eukaryota</taxon>
        <taxon>Fungi</taxon>
        <taxon>Dikarya</taxon>
        <taxon>Ascomycota</taxon>
        <taxon>Pezizomycotina</taxon>
        <taxon>Sordariomycetes</taxon>
        <taxon>Sordariomycetidae</taxon>
        <taxon>Sordariales</taxon>
        <taxon>Sordariaceae</taxon>
        <taxon>Neurospora</taxon>
    </lineage>
</organism>
<sequence>MVNQAFTLQVLSLKGLCRSHVSRPAGFRCSYERVLAMGSMCYPVLSMYDGTRY</sequence>
<accession>A0ABR3DAF1</accession>
<proteinExistence type="predicted"/>
<dbReference type="Proteomes" id="UP001451303">
    <property type="component" value="Unassembled WGS sequence"/>
</dbReference>
<evidence type="ECO:0000313" key="2">
    <source>
        <dbReference type="Proteomes" id="UP001451303"/>
    </source>
</evidence>
<comment type="caution">
    <text evidence="1">The sequence shown here is derived from an EMBL/GenBank/DDBJ whole genome shotgun (WGS) entry which is preliminary data.</text>
</comment>
<name>A0ABR3DAF1_NEUIN</name>
<protein>
    <submittedName>
        <fullName evidence="1">Uncharacterized protein</fullName>
    </submittedName>
</protein>
<dbReference type="EMBL" id="JAVLET010000005">
    <property type="protein sequence ID" value="KAL0469661.1"/>
    <property type="molecule type" value="Genomic_DNA"/>
</dbReference>
<keyword evidence="2" id="KW-1185">Reference proteome</keyword>
<evidence type="ECO:0000313" key="1">
    <source>
        <dbReference type="EMBL" id="KAL0469661.1"/>
    </source>
</evidence>